<gene>
    <name evidence="1" type="ORF">PACLA_8A042517</name>
</gene>
<protein>
    <submittedName>
        <fullName evidence="1">Uncharacterized protein</fullName>
    </submittedName>
</protein>
<dbReference type="AlphaFoldDB" id="A0A6S7HL05"/>
<dbReference type="EMBL" id="CACRXK020004757">
    <property type="protein sequence ID" value="CAB4003890.1"/>
    <property type="molecule type" value="Genomic_DNA"/>
</dbReference>
<proteinExistence type="predicted"/>
<keyword evidence="2" id="KW-1185">Reference proteome</keyword>
<accession>A0A6S7HL05</accession>
<dbReference type="OrthoDB" id="425619at2759"/>
<evidence type="ECO:0000313" key="2">
    <source>
        <dbReference type="Proteomes" id="UP001152795"/>
    </source>
</evidence>
<comment type="caution">
    <text evidence="1">The sequence shown here is derived from an EMBL/GenBank/DDBJ whole genome shotgun (WGS) entry which is preliminary data.</text>
</comment>
<name>A0A6S7HL05_PARCT</name>
<feature type="non-terminal residue" evidence="1">
    <location>
        <position position="1"/>
    </location>
</feature>
<evidence type="ECO:0000313" key="1">
    <source>
        <dbReference type="EMBL" id="CAB4003890.1"/>
    </source>
</evidence>
<dbReference type="Proteomes" id="UP001152795">
    <property type="component" value="Unassembled WGS sequence"/>
</dbReference>
<reference evidence="1" key="1">
    <citation type="submission" date="2020-04" db="EMBL/GenBank/DDBJ databases">
        <authorList>
            <person name="Alioto T."/>
            <person name="Alioto T."/>
            <person name="Gomez Garrido J."/>
        </authorList>
    </citation>
    <scope>NUCLEOTIDE SEQUENCE</scope>
    <source>
        <strain evidence="1">A484AB</strain>
    </source>
</reference>
<sequence length="80" mass="9301">PDHLSKEREEMRLMSGALGSLNWQRSTKMMLRQWYGKTDVLTRYVKLVAASDNSAETAVRVLIDQWITQFDIPEVTCDRL</sequence>
<organism evidence="1 2">
    <name type="scientific">Paramuricea clavata</name>
    <name type="common">Red gorgonian</name>
    <name type="synonym">Violescent sea-whip</name>
    <dbReference type="NCBI Taxonomy" id="317549"/>
    <lineage>
        <taxon>Eukaryota</taxon>
        <taxon>Metazoa</taxon>
        <taxon>Cnidaria</taxon>
        <taxon>Anthozoa</taxon>
        <taxon>Octocorallia</taxon>
        <taxon>Malacalcyonacea</taxon>
        <taxon>Plexauridae</taxon>
        <taxon>Paramuricea</taxon>
    </lineage>
</organism>